<dbReference type="RefSeq" id="XP_042917994.1">
    <property type="nucleotide sequence ID" value="XM_043067995.1"/>
</dbReference>
<dbReference type="OrthoDB" id="10488057at2759"/>
<dbReference type="PRINTS" id="PR00258">
    <property type="entry name" value="SPERACTRCPTR"/>
</dbReference>
<dbReference type="Gramene" id="PNW74566">
    <property type="protein sequence ID" value="PNW74566"/>
    <property type="gene ID" value="CHLRE_12g495701v5"/>
</dbReference>
<evidence type="ECO:0000313" key="8">
    <source>
        <dbReference type="Proteomes" id="UP000006906"/>
    </source>
</evidence>
<accession>A0A2K3D1Z6</accession>
<evidence type="ECO:0000313" key="7">
    <source>
        <dbReference type="EMBL" id="PNW74566.1"/>
    </source>
</evidence>
<dbReference type="GeneID" id="5726074"/>
<dbReference type="PANTHER" id="PTHR19331">
    <property type="entry name" value="SCAVENGER RECEPTOR DOMAIN-CONTAINING"/>
    <property type="match status" value="1"/>
</dbReference>
<dbReference type="InParanoid" id="A0A2K3D1Z6"/>
<feature type="compositionally biased region" description="Pro residues" evidence="5">
    <location>
        <begin position="510"/>
        <end position="525"/>
    </location>
</feature>
<keyword evidence="8" id="KW-1185">Reference proteome</keyword>
<reference evidence="7 8" key="1">
    <citation type="journal article" date="2007" name="Science">
        <title>The Chlamydomonas genome reveals the evolution of key animal and plant functions.</title>
        <authorList>
            <person name="Merchant S.S."/>
            <person name="Prochnik S.E."/>
            <person name="Vallon O."/>
            <person name="Harris E.H."/>
            <person name="Karpowicz S.J."/>
            <person name="Witman G.B."/>
            <person name="Terry A."/>
            <person name="Salamov A."/>
            <person name="Fritz-Laylin L.K."/>
            <person name="Marechal-Drouard L."/>
            <person name="Marshall W.F."/>
            <person name="Qu L.H."/>
            <person name="Nelson D.R."/>
            <person name="Sanderfoot A.A."/>
            <person name="Spalding M.H."/>
            <person name="Kapitonov V.V."/>
            <person name="Ren Q."/>
            <person name="Ferris P."/>
            <person name="Lindquist E."/>
            <person name="Shapiro H."/>
            <person name="Lucas S.M."/>
            <person name="Grimwood J."/>
            <person name="Schmutz J."/>
            <person name="Cardol P."/>
            <person name="Cerutti H."/>
            <person name="Chanfreau G."/>
            <person name="Chen C.L."/>
            <person name="Cognat V."/>
            <person name="Croft M.T."/>
            <person name="Dent R."/>
            <person name="Dutcher S."/>
            <person name="Fernandez E."/>
            <person name="Fukuzawa H."/>
            <person name="Gonzalez-Ballester D."/>
            <person name="Gonzalez-Halphen D."/>
            <person name="Hallmann A."/>
            <person name="Hanikenne M."/>
            <person name="Hippler M."/>
            <person name="Inwood W."/>
            <person name="Jabbari K."/>
            <person name="Kalanon M."/>
            <person name="Kuras R."/>
            <person name="Lefebvre P.A."/>
            <person name="Lemaire S.D."/>
            <person name="Lobanov A.V."/>
            <person name="Lohr M."/>
            <person name="Manuell A."/>
            <person name="Meier I."/>
            <person name="Mets L."/>
            <person name="Mittag M."/>
            <person name="Mittelmeier T."/>
            <person name="Moroney J.V."/>
            <person name="Moseley J."/>
            <person name="Napoli C."/>
            <person name="Nedelcu A.M."/>
            <person name="Niyogi K."/>
            <person name="Novoselov S.V."/>
            <person name="Paulsen I.T."/>
            <person name="Pazour G."/>
            <person name="Purton S."/>
            <person name="Ral J.P."/>
            <person name="Riano-Pachon D.M."/>
            <person name="Riekhof W."/>
            <person name="Rymarquis L."/>
            <person name="Schroda M."/>
            <person name="Stern D."/>
            <person name="Umen J."/>
            <person name="Willows R."/>
            <person name="Wilson N."/>
            <person name="Zimmer S.L."/>
            <person name="Allmer J."/>
            <person name="Balk J."/>
            <person name="Bisova K."/>
            <person name="Chen C.J."/>
            <person name="Elias M."/>
            <person name="Gendler K."/>
            <person name="Hauser C."/>
            <person name="Lamb M.R."/>
            <person name="Ledford H."/>
            <person name="Long J.C."/>
            <person name="Minagawa J."/>
            <person name="Page M.D."/>
            <person name="Pan J."/>
            <person name="Pootakham W."/>
            <person name="Roje S."/>
            <person name="Rose A."/>
            <person name="Stahlberg E."/>
            <person name="Terauchi A.M."/>
            <person name="Yang P."/>
            <person name="Ball S."/>
            <person name="Bowler C."/>
            <person name="Dieckmann C.L."/>
            <person name="Gladyshev V.N."/>
            <person name="Green P."/>
            <person name="Jorgensen R."/>
            <person name="Mayfield S."/>
            <person name="Mueller-Roeber B."/>
            <person name="Rajamani S."/>
            <person name="Sayre R.T."/>
            <person name="Brokstein P."/>
            <person name="Dubchak I."/>
            <person name="Goodstein D."/>
            <person name="Hornick L."/>
            <person name="Huang Y.W."/>
            <person name="Jhaveri J."/>
            <person name="Luo Y."/>
            <person name="Martinez D."/>
            <person name="Ngau W.C."/>
            <person name="Otillar B."/>
            <person name="Poliakov A."/>
            <person name="Porter A."/>
            <person name="Szajkowski L."/>
            <person name="Werner G."/>
            <person name="Zhou K."/>
            <person name="Grigoriev I.V."/>
            <person name="Rokhsar D.S."/>
            <person name="Grossman A.R."/>
        </authorList>
    </citation>
    <scope>NUCLEOTIDE SEQUENCE [LARGE SCALE GENOMIC DNA]</scope>
    <source>
        <strain evidence="8">CC-503</strain>
    </source>
</reference>
<dbReference type="InterPro" id="IPR036772">
    <property type="entry name" value="SRCR-like_dom_sf"/>
</dbReference>
<dbReference type="KEGG" id="cre:CHLRE_12g495701v5"/>
<sequence>MFAERSQALEVAWGGAWQSFEVCALRTFGPPLDSTADSALNRLYDSRYRGGARSNPPSTAGSTQLAADGSNYADMLNKALAVVCRQLGLVPQQAGDAAAFDTQFVSVPLSLAPLFNLNASLVADSPSAPRLDGLRCQGNETRVDQCAYLPTPDPIGGTSGLLLCGVVKRVTCFPAQLQPWPPAPPPAPPAPPMPPFCVCGYKVPDVSPPLPPAPSQPAAGLPPGAGEGSFRLVNGSSPSNGILEVMWQCRYRKVCSDIWWGDIFNQDWPQAVSQNLGAPYSSPDGYSHSTRCLAAHVCASLGQPVSGSVLRYVYLDYRDRPLPPLFVPISGSCMAANESLELVDGTGRMAAAAAEARAAAADSWGRLGADATLRRSPAYLAVKYRDPRLAQWQEEPTRSGQPGGAVGGICEFDMDDMGALVACRQLGLPYTRARAVGRPSVSVYSLSCPPAAPQMGLALDNVTCAGNEARLLDCNPLRRVINNTFCCVPVRIACEGDPRTGDDGGSSHGLPPPAVALPPPPPSPATGPGSSAARGQPQAPPAGLGSPAP</sequence>
<dbReference type="SMART" id="SM00202">
    <property type="entry name" value="SR"/>
    <property type="match status" value="1"/>
</dbReference>
<keyword evidence="3" id="KW-1015">Disulfide bond</keyword>
<dbReference type="Gene3D" id="3.10.250.10">
    <property type="entry name" value="SRCR-like domain"/>
    <property type="match status" value="1"/>
</dbReference>
<dbReference type="InterPro" id="IPR001190">
    <property type="entry name" value="SRCR"/>
</dbReference>
<evidence type="ECO:0000256" key="1">
    <source>
        <dbReference type="ARBA" id="ARBA00022729"/>
    </source>
</evidence>
<feature type="domain" description="SRCR" evidence="6">
    <location>
        <begin position="230"/>
        <end position="277"/>
    </location>
</feature>
<dbReference type="Proteomes" id="UP000006906">
    <property type="component" value="Chromosome 12"/>
</dbReference>
<dbReference type="Pfam" id="PF00530">
    <property type="entry name" value="SRCR"/>
    <property type="match status" value="1"/>
</dbReference>
<evidence type="ECO:0000256" key="4">
    <source>
        <dbReference type="ARBA" id="ARBA00023180"/>
    </source>
</evidence>
<feature type="compositionally biased region" description="Low complexity" evidence="5">
    <location>
        <begin position="526"/>
        <end position="549"/>
    </location>
</feature>
<gene>
    <name evidence="7" type="ORF">CHLRE_12g495701v5</name>
</gene>
<keyword evidence="4" id="KW-0325">Glycoprotein</keyword>
<evidence type="ECO:0000256" key="2">
    <source>
        <dbReference type="ARBA" id="ARBA00022737"/>
    </source>
</evidence>
<proteinExistence type="predicted"/>
<evidence type="ECO:0000256" key="3">
    <source>
        <dbReference type="ARBA" id="ARBA00023157"/>
    </source>
</evidence>
<evidence type="ECO:0000259" key="6">
    <source>
        <dbReference type="PROSITE" id="PS50287"/>
    </source>
</evidence>
<dbReference type="AlphaFoldDB" id="A0A2K3D1Z6"/>
<name>A0A2K3D1Z6_CHLRE</name>
<organism evidence="7 8">
    <name type="scientific">Chlamydomonas reinhardtii</name>
    <name type="common">Chlamydomonas smithii</name>
    <dbReference type="NCBI Taxonomy" id="3055"/>
    <lineage>
        <taxon>Eukaryota</taxon>
        <taxon>Viridiplantae</taxon>
        <taxon>Chlorophyta</taxon>
        <taxon>core chlorophytes</taxon>
        <taxon>Chlorophyceae</taxon>
        <taxon>CS clade</taxon>
        <taxon>Chlamydomonadales</taxon>
        <taxon>Chlamydomonadaceae</taxon>
        <taxon>Chlamydomonas</taxon>
    </lineage>
</organism>
<dbReference type="PROSITE" id="PS50287">
    <property type="entry name" value="SRCR_2"/>
    <property type="match status" value="2"/>
</dbReference>
<protein>
    <recommendedName>
        <fullName evidence="6">SRCR domain-containing protein</fullName>
    </recommendedName>
</protein>
<evidence type="ECO:0000256" key="5">
    <source>
        <dbReference type="SAM" id="MobiDB-lite"/>
    </source>
</evidence>
<dbReference type="EMBL" id="CM008973">
    <property type="protein sequence ID" value="PNW74566.1"/>
    <property type="molecule type" value="Genomic_DNA"/>
</dbReference>
<feature type="region of interest" description="Disordered" evidence="5">
    <location>
        <begin position="498"/>
        <end position="549"/>
    </location>
</feature>
<keyword evidence="2" id="KW-0677">Repeat</keyword>
<dbReference type="SUPFAM" id="SSF56487">
    <property type="entry name" value="SRCR-like"/>
    <property type="match status" value="2"/>
</dbReference>
<keyword evidence="1" id="KW-0732">Signal</keyword>
<dbReference type="GO" id="GO:0016020">
    <property type="term" value="C:membrane"/>
    <property type="evidence" value="ECO:0007669"/>
    <property type="project" value="InterPro"/>
</dbReference>
<dbReference type="PANTHER" id="PTHR19331:SF465">
    <property type="entry name" value="EGG PEPTIDE SPERACT RECEPTOR"/>
    <property type="match status" value="1"/>
</dbReference>
<feature type="domain" description="SRCR" evidence="6">
    <location>
        <begin position="365"/>
        <end position="495"/>
    </location>
</feature>